<dbReference type="InterPro" id="IPR016181">
    <property type="entry name" value="Acyl_CoA_acyltransferase"/>
</dbReference>
<dbReference type="Gene3D" id="3.40.630.30">
    <property type="match status" value="1"/>
</dbReference>
<evidence type="ECO:0000313" key="1">
    <source>
        <dbReference type="EMBL" id="MFJ5321849.1"/>
    </source>
</evidence>
<reference evidence="1 2" key="1">
    <citation type="submission" date="2024-10" db="EMBL/GenBank/DDBJ databases">
        <authorList>
            <person name="Lu C.-H."/>
        </authorList>
    </citation>
    <scope>NUCLEOTIDE SEQUENCE [LARGE SCALE GENOMIC DNA]</scope>
    <source>
        <strain evidence="1 2">22QBSP01-2</strain>
    </source>
</reference>
<proteinExistence type="predicted"/>
<protein>
    <recommendedName>
        <fullName evidence="3">N-acetyltransferase domain-containing protein</fullName>
    </recommendedName>
</protein>
<accession>A0ABW8FYE5</accession>
<organism evidence="1 2">
    <name type="scientific">Pectobacterium parvum</name>
    <dbReference type="NCBI Taxonomy" id="2778550"/>
    <lineage>
        <taxon>Bacteria</taxon>
        <taxon>Pseudomonadati</taxon>
        <taxon>Pseudomonadota</taxon>
        <taxon>Gammaproteobacteria</taxon>
        <taxon>Enterobacterales</taxon>
        <taxon>Pectobacteriaceae</taxon>
        <taxon>Pectobacterium</taxon>
    </lineage>
</organism>
<name>A0ABW8FYE5_9GAMM</name>
<keyword evidence="2" id="KW-1185">Reference proteome</keyword>
<dbReference type="RefSeq" id="WP_052012136.1">
    <property type="nucleotide sequence ID" value="NZ_CP046377.1"/>
</dbReference>
<dbReference type="Proteomes" id="UP001617714">
    <property type="component" value="Unassembled WGS sequence"/>
</dbReference>
<comment type="caution">
    <text evidence="1">The sequence shown here is derived from an EMBL/GenBank/DDBJ whole genome shotgun (WGS) entry which is preliminary data.</text>
</comment>
<dbReference type="SUPFAM" id="SSF55729">
    <property type="entry name" value="Acyl-CoA N-acyltransferases (Nat)"/>
    <property type="match status" value="1"/>
</dbReference>
<gene>
    <name evidence="1" type="ORF">ACIPSN_10870</name>
</gene>
<evidence type="ECO:0008006" key="3">
    <source>
        <dbReference type="Google" id="ProtNLM"/>
    </source>
</evidence>
<dbReference type="CDD" id="cd04301">
    <property type="entry name" value="NAT_SF"/>
    <property type="match status" value="1"/>
</dbReference>
<evidence type="ECO:0000313" key="2">
    <source>
        <dbReference type="Proteomes" id="UP001617714"/>
    </source>
</evidence>
<dbReference type="GeneID" id="90770626"/>
<dbReference type="EMBL" id="JBIXKD010000010">
    <property type="protein sequence ID" value="MFJ5321849.1"/>
    <property type="molecule type" value="Genomic_DNA"/>
</dbReference>
<sequence length="82" mass="9423">MNIRLAALEDISVIHFLNKDARYYDYPPEETEQRLCYLLSSPTNQLFVTEYISSYGPRLVNILALAVRSDVQRKGIGKALME</sequence>